<sequence length="258" mass="27355">MQNYAQSVLGHDMPDELARLQLLESFSDPVTVPVLESLEVGSTWRCLDVGAGAGSVARGLAASATDGSVVATDVDVRFLPTDIHNLTPTAHDITVEDFPAAGFELVHSRLVLEYLSARDDILRRMAGWLVPGGWLCLGSLDISAGLSSPFPPVRAAMTSLDAAMRAHLGADIGYGRRATESMRELGLRDVTLTGTPFVLGDGGLGDQFFGAMLNRFQPLLRAAGDVSAADDMAKGIEWLAQPSGIDFGGILMTTVGRR</sequence>
<dbReference type="SUPFAM" id="SSF53335">
    <property type="entry name" value="S-adenosyl-L-methionine-dependent methyltransferases"/>
    <property type="match status" value="1"/>
</dbReference>
<gene>
    <name evidence="2" type="ORF">ACFO6S_16980</name>
</gene>
<name>A0ABV9FTQ8_9NOCA</name>
<dbReference type="RefSeq" id="WP_378418957.1">
    <property type="nucleotide sequence ID" value="NZ_JBHSFO010000010.1"/>
</dbReference>
<accession>A0ABV9FTQ8</accession>
<reference evidence="3" key="1">
    <citation type="journal article" date="2019" name="Int. J. Syst. Evol. Microbiol.">
        <title>The Global Catalogue of Microorganisms (GCM) 10K type strain sequencing project: providing services to taxonomists for standard genome sequencing and annotation.</title>
        <authorList>
            <consortium name="The Broad Institute Genomics Platform"/>
            <consortium name="The Broad Institute Genome Sequencing Center for Infectious Disease"/>
            <person name="Wu L."/>
            <person name="Ma J."/>
        </authorList>
    </citation>
    <scope>NUCLEOTIDE SEQUENCE [LARGE SCALE GENOMIC DNA]</scope>
    <source>
        <strain evidence="3">CCUG 54520</strain>
    </source>
</reference>
<keyword evidence="2" id="KW-0489">Methyltransferase</keyword>
<evidence type="ECO:0000313" key="2">
    <source>
        <dbReference type="EMBL" id="MFC4605396.1"/>
    </source>
</evidence>
<keyword evidence="3" id="KW-1185">Reference proteome</keyword>
<dbReference type="InterPro" id="IPR013217">
    <property type="entry name" value="Methyltransf_12"/>
</dbReference>
<dbReference type="Pfam" id="PF08242">
    <property type="entry name" value="Methyltransf_12"/>
    <property type="match status" value="1"/>
</dbReference>
<dbReference type="CDD" id="cd02440">
    <property type="entry name" value="AdoMet_MTases"/>
    <property type="match status" value="1"/>
</dbReference>
<protein>
    <submittedName>
        <fullName evidence="2">Class I SAM-dependent methyltransferase</fullName>
    </submittedName>
</protein>
<evidence type="ECO:0000313" key="3">
    <source>
        <dbReference type="Proteomes" id="UP001595914"/>
    </source>
</evidence>
<proteinExistence type="predicted"/>
<evidence type="ECO:0000259" key="1">
    <source>
        <dbReference type="Pfam" id="PF08242"/>
    </source>
</evidence>
<dbReference type="Proteomes" id="UP001595914">
    <property type="component" value="Unassembled WGS sequence"/>
</dbReference>
<dbReference type="GO" id="GO:0032259">
    <property type="term" value="P:methylation"/>
    <property type="evidence" value="ECO:0007669"/>
    <property type="project" value="UniProtKB-KW"/>
</dbReference>
<dbReference type="Gene3D" id="3.40.50.150">
    <property type="entry name" value="Vaccinia Virus protein VP39"/>
    <property type="match status" value="1"/>
</dbReference>
<organism evidence="2 3">
    <name type="scientific">Rhodococcus kronopolitis</name>
    <dbReference type="NCBI Taxonomy" id="1460226"/>
    <lineage>
        <taxon>Bacteria</taxon>
        <taxon>Bacillati</taxon>
        <taxon>Actinomycetota</taxon>
        <taxon>Actinomycetes</taxon>
        <taxon>Mycobacteriales</taxon>
        <taxon>Nocardiaceae</taxon>
        <taxon>Rhodococcus</taxon>
    </lineage>
</organism>
<feature type="domain" description="Methyltransferase type 12" evidence="1">
    <location>
        <begin position="47"/>
        <end position="135"/>
    </location>
</feature>
<dbReference type="GO" id="GO:0008168">
    <property type="term" value="F:methyltransferase activity"/>
    <property type="evidence" value="ECO:0007669"/>
    <property type="project" value="UniProtKB-KW"/>
</dbReference>
<dbReference type="InterPro" id="IPR029063">
    <property type="entry name" value="SAM-dependent_MTases_sf"/>
</dbReference>
<keyword evidence="2" id="KW-0808">Transferase</keyword>
<dbReference type="EMBL" id="JBHSFO010000010">
    <property type="protein sequence ID" value="MFC4605396.1"/>
    <property type="molecule type" value="Genomic_DNA"/>
</dbReference>
<comment type="caution">
    <text evidence="2">The sequence shown here is derived from an EMBL/GenBank/DDBJ whole genome shotgun (WGS) entry which is preliminary data.</text>
</comment>